<proteinExistence type="predicted"/>
<dbReference type="RefSeq" id="WP_379985079.1">
    <property type="nucleotide sequence ID" value="NZ_JADIKD010000009.1"/>
</dbReference>
<evidence type="ECO:0000256" key="1">
    <source>
        <dbReference type="SAM" id="MobiDB-lite"/>
    </source>
</evidence>
<dbReference type="PANTHER" id="PTHR10151">
    <property type="entry name" value="ECTONUCLEOTIDE PYROPHOSPHATASE/PHOSPHODIESTERASE"/>
    <property type="match status" value="1"/>
</dbReference>
<evidence type="ECO:0000256" key="2">
    <source>
        <dbReference type="SAM" id="SignalP"/>
    </source>
</evidence>
<keyword evidence="4" id="KW-1185">Reference proteome</keyword>
<feature type="region of interest" description="Disordered" evidence="1">
    <location>
        <begin position="210"/>
        <end position="257"/>
    </location>
</feature>
<reference evidence="3 4" key="1">
    <citation type="submission" date="2020-10" db="EMBL/GenBank/DDBJ databases">
        <title>Phylogeny of dyella-like bacteria.</title>
        <authorList>
            <person name="Fu J."/>
        </authorList>
    </citation>
    <scope>NUCLEOTIDE SEQUENCE [LARGE SCALE GENOMIC DNA]</scope>
    <source>
        <strain evidence="3 4">BB4</strain>
    </source>
</reference>
<dbReference type="SUPFAM" id="SSF53649">
    <property type="entry name" value="Alkaline phosphatase-like"/>
    <property type="match status" value="1"/>
</dbReference>
<sequence>MSPLHRCALKAVAAALLAAVSVSPALAAPHRVILFVWDGMRPDAISAEDTPNLLALAQRGSFFEDNHSTYPTFTMANASSFATGAFPGTIGFYGNRFWATPQAGLKTLPKARSTSGEDVNFRNAVYVEDDLVLRGIDKASDGDGLLELPTLFAAAQKAGLKTAAIGKSGAAFLQNYRLPNHGDPDRVGLLLDEKTALPLSFAQELQKAGYPLPKTTPNTYGDGELALREDNDSPTDRGKAALLKDGATSDATAGNDTPPTAANAWMMKVYLEEVLPKHRPDLSVVWMRNPDTTQHIYGVGSPEFHLALQAQDALLGQLEAKLQELGMAQDTDVIVVSDHGHSNIAGARDLFPLRQINDGRVAGIDNDWGYSVSGGIRMAHELTTRAHIPTFDGLGCVYAPVMSGLRADGTQLMPTRYDDDGHLCGKPGAYTTPSYVVPEQLPKGALVTAPNGGTEYFYQPEHNADVVKRAVRFLQSREYVAAVFVAKRYGNLPGTLPAENVHLENAKRGPDIIVSYAWDADAVIQGFRGTEYSTVFPDLPSERGEHGSFSPIDVHNTLLAAGPNFRNGFRDALPSGNVDVAPTIAALLDLKLPQAQGRVLHEALSGTLTRPLDAYQLKPAELRPAQPASGLTMQRVDGSASRGSSYSFVVQLKQLQTDGKTYTYFDLARPERK</sequence>
<name>A0ABW8K3K4_9GAMM</name>
<dbReference type="Proteomes" id="UP001620408">
    <property type="component" value="Unassembled WGS sequence"/>
</dbReference>
<feature type="compositionally biased region" description="Basic and acidic residues" evidence="1">
    <location>
        <begin position="225"/>
        <end position="239"/>
    </location>
</feature>
<gene>
    <name evidence="3" type="ORF">ISS97_09375</name>
</gene>
<evidence type="ECO:0000313" key="3">
    <source>
        <dbReference type="EMBL" id="MFK2917474.1"/>
    </source>
</evidence>
<accession>A0ABW8K3K4</accession>
<dbReference type="Gene3D" id="3.40.720.10">
    <property type="entry name" value="Alkaline Phosphatase, subunit A"/>
    <property type="match status" value="2"/>
</dbReference>
<dbReference type="Pfam" id="PF01663">
    <property type="entry name" value="Phosphodiest"/>
    <property type="match status" value="1"/>
</dbReference>
<evidence type="ECO:0000313" key="4">
    <source>
        <dbReference type="Proteomes" id="UP001620408"/>
    </source>
</evidence>
<dbReference type="InterPro" id="IPR017850">
    <property type="entry name" value="Alkaline_phosphatase_core_sf"/>
</dbReference>
<dbReference type="InterPro" id="IPR002591">
    <property type="entry name" value="Phosphodiest/P_Trfase"/>
</dbReference>
<feature type="signal peptide" evidence="2">
    <location>
        <begin position="1"/>
        <end position="27"/>
    </location>
</feature>
<organism evidence="3 4">
    <name type="scientific">Dyella koreensis</name>
    <dbReference type="NCBI Taxonomy" id="311235"/>
    <lineage>
        <taxon>Bacteria</taxon>
        <taxon>Pseudomonadati</taxon>
        <taxon>Pseudomonadota</taxon>
        <taxon>Gammaproteobacteria</taxon>
        <taxon>Lysobacterales</taxon>
        <taxon>Rhodanobacteraceae</taxon>
        <taxon>Dyella</taxon>
    </lineage>
</organism>
<protein>
    <submittedName>
        <fullName evidence="3">Alkaline phosphatase family protein</fullName>
    </submittedName>
</protein>
<comment type="caution">
    <text evidence="3">The sequence shown here is derived from an EMBL/GenBank/DDBJ whole genome shotgun (WGS) entry which is preliminary data.</text>
</comment>
<dbReference type="EMBL" id="JADIKD010000009">
    <property type="protein sequence ID" value="MFK2917474.1"/>
    <property type="molecule type" value="Genomic_DNA"/>
</dbReference>
<keyword evidence="2" id="KW-0732">Signal</keyword>
<dbReference type="PANTHER" id="PTHR10151:SF120">
    <property type="entry name" value="BIS(5'-ADENOSYL)-TRIPHOSPHATASE"/>
    <property type="match status" value="1"/>
</dbReference>
<feature type="chain" id="PRO_5046284066" evidence="2">
    <location>
        <begin position="28"/>
        <end position="673"/>
    </location>
</feature>